<dbReference type="EMBL" id="CAJVCH010261232">
    <property type="protein sequence ID" value="CAG7734032.1"/>
    <property type="molecule type" value="Genomic_DNA"/>
</dbReference>
<gene>
    <name evidence="1" type="ORF">AFUS01_LOCUS22440</name>
</gene>
<feature type="non-terminal residue" evidence="1">
    <location>
        <position position="1"/>
    </location>
</feature>
<accession>A0A8J2KCU4</accession>
<comment type="caution">
    <text evidence="1">The sequence shown here is derived from an EMBL/GenBank/DDBJ whole genome shotgun (WGS) entry which is preliminary data.</text>
</comment>
<organism evidence="1 2">
    <name type="scientific">Allacma fusca</name>
    <dbReference type="NCBI Taxonomy" id="39272"/>
    <lineage>
        <taxon>Eukaryota</taxon>
        <taxon>Metazoa</taxon>
        <taxon>Ecdysozoa</taxon>
        <taxon>Arthropoda</taxon>
        <taxon>Hexapoda</taxon>
        <taxon>Collembola</taxon>
        <taxon>Symphypleona</taxon>
        <taxon>Sminthuridae</taxon>
        <taxon>Allacma</taxon>
    </lineage>
</organism>
<dbReference type="AlphaFoldDB" id="A0A8J2KCU4"/>
<evidence type="ECO:0000313" key="1">
    <source>
        <dbReference type="EMBL" id="CAG7734032.1"/>
    </source>
</evidence>
<reference evidence="1" key="1">
    <citation type="submission" date="2021-06" db="EMBL/GenBank/DDBJ databases">
        <authorList>
            <person name="Hodson N. C."/>
            <person name="Mongue J. A."/>
            <person name="Jaron S. K."/>
        </authorList>
    </citation>
    <scope>NUCLEOTIDE SEQUENCE</scope>
</reference>
<evidence type="ECO:0000313" key="2">
    <source>
        <dbReference type="Proteomes" id="UP000708208"/>
    </source>
</evidence>
<dbReference type="Proteomes" id="UP000708208">
    <property type="component" value="Unassembled WGS sequence"/>
</dbReference>
<protein>
    <submittedName>
        <fullName evidence="1">Uncharacterized protein</fullName>
    </submittedName>
</protein>
<name>A0A8J2KCU4_9HEXA</name>
<keyword evidence="2" id="KW-1185">Reference proteome</keyword>
<sequence>MHWQFDPYEPDQPDFTKEFKAETPLGLASDIFEDMSHVPNSTELGIQEETNLSPIGASTLKEAKPVGMACKLPNLDPFSPAIRTYLETPDEVACENEDFKLLFKLDVDVLVRLKNLTVHDFDRCCISNITRAIDNDDDFEVSDRCSLITAVRTKIPESIETFVVSCVYVKTNAWLDVDIFSIPRLRPE</sequence>
<proteinExistence type="predicted"/>